<feature type="chain" id="PRO_5011624934" description="Lipocalin-like domain-containing protein" evidence="1">
    <location>
        <begin position="23"/>
        <end position="675"/>
    </location>
</feature>
<protein>
    <recommendedName>
        <fullName evidence="4">Lipocalin-like domain-containing protein</fullName>
    </recommendedName>
</protein>
<keyword evidence="3" id="KW-1185">Reference proteome</keyword>
<gene>
    <name evidence="2" type="ORF">SAMN04490243_1491</name>
</gene>
<sequence length="675" mass="76596">MTNLRLPIFTLVLTLLFFSCSKDDGPENPTQQDVDPELLYGTWAIFQGELQGEVVDIPPTSPACGLDFFTISPDGTYRDYVFFDNNQCIPEVSELNWELRNGIITLRDQFGQSLTLNVVDLRSNIFIFTAEIDFDEDGTLDTFKFRARPYSPPAFDNVSVTFFPNFEARDRIEFTWDAYAGGDFSRYEVYRSTSCQKEDAELVGIIGEPETTTFIDESPVAGDQLCYFLRTYTADGLLGESDIQTVFPGDLEILPVAITDISASGNQINLSWEPFTGYYFAKYEIYVLNHEANSTGYAFQEEKIAEITDVGTTSFTDMDPPYLNNPIYEVRVVNTFDNNSTQFGRLSSEVSYQRPGLLPVSSIMKWTYDENEPTLYILGNDAQDNQQQLMRFNYETNQTLISGDSPDTSSAVFMKIVDSGFGKELLLQIGGDLWVYDAATLDFKYLLEPNTGFLFITDIAYRGNGVWLVADSDNLYSFTRTNNTLNPIAQEALSFNAQNAGQFQIITLGATKVLVGHEFASESYTFEVDAGGNFSNKQTFNTLRWKDFQRNYFYNAAQNVLLDNLERGIYETNNFSFLQFYDRPFLATGLSQDGNYILGTDNDPQWFIDENSLHERRATKFNRNTNTPEDVLTIGYPLIVFETSDNQTVCISSWFKREGIFGFAPKPDIFVEILE</sequence>
<organism evidence="2 3">
    <name type="scientific">Robiginitalea myxolifaciens</name>
    <dbReference type="NCBI Taxonomy" id="400055"/>
    <lineage>
        <taxon>Bacteria</taxon>
        <taxon>Pseudomonadati</taxon>
        <taxon>Bacteroidota</taxon>
        <taxon>Flavobacteriia</taxon>
        <taxon>Flavobacteriales</taxon>
        <taxon>Flavobacteriaceae</taxon>
        <taxon>Robiginitalea</taxon>
    </lineage>
</organism>
<evidence type="ECO:0000313" key="3">
    <source>
        <dbReference type="Proteomes" id="UP000199534"/>
    </source>
</evidence>
<dbReference type="RefSeq" id="WP_092981871.1">
    <property type="nucleotide sequence ID" value="NZ_FOYQ01000001.1"/>
</dbReference>
<dbReference type="EMBL" id="FOYQ01000001">
    <property type="protein sequence ID" value="SFR39199.1"/>
    <property type="molecule type" value="Genomic_DNA"/>
</dbReference>
<accession>A0A1I6GAK5</accession>
<dbReference type="Gene3D" id="2.60.40.10">
    <property type="entry name" value="Immunoglobulins"/>
    <property type="match status" value="2"/>
</dbReference>
<feature type="signal peptide" evidence="1">
    <location>
        <begin position="1"/>
        <end position="22"/>
    </location>
</feature>
<proteinExistence type="predicted"/>
<name>A0A1I6GAK5_9FLAO</name>
<dbReference type="InterPro" id="IPR011044">
    <property type="entry name" value="Quino_amine_DH_bsu"/>
</dbReference>
<evidence type="ECO:0008006" key="4">
    <source>
        <dbReference type="Google" id="ProtNLM"/>
    </source>
</evidence>
<dbReference type="Proteomes" id="UP000199534">
    <property type="component" value="Unassembled WGS sequence"/>
</dbReference>
<keyword evidence="1" id="KW-0732">Signal</keyword>
<dbReference type="PROSITE" id="PS51257">
    <property type="entry name" value="PROKAR_LIPOPROTEIN"/>
    <property type="match status" value="1"/>
</dbReference>
<evidence type="ECO:0000256" key="1">
    <source>
        <dbReference type="SAM" id="SignalP"/>
    </source>
</evidence>
<dbReference type="SUPFAM" id="SSF50969">
    <property type="entry name" value="YVTN repeat-like/Quinoprotein amine dehydrogenase"/>
    <property type="match status" value="1"/>
</dbReference>
<dbReference type="InterPro" id="IPR013783">
    <property type="entry name" value="Ig-like_fold"/>
</dbReference>
<dbReference type="OrthoDB" id="1403922at2"/>
<evidence type="ECO:0000313" key="2">
    <source>
        <dbReference type="EMBL" id="SFR39199.1"/>
    </source>
</evidence>
<dbReference type="AlphaFoldDB" id="A0A1I6GAK5"/>
<reference evidence="2 3" key="1">
    <citation type="submission" date="2016-10" db="EMBL/GenBank/DDBJ databases">
        <authorList>
            <person name="de Groot N.N."/>
        </authorList>
    </citation>
    <scope>NUCLEOTIDE SEQUENCE [LARGE SCALE GENOMIC DNA]</scope>
    <source>
        <strain evidence="2 3">DSM 21019</strain>
    </source>
</reference>